<dbReference type="InterPro" id="IPR002109">
    <property type="entry name" value="Glutaredoxin"/>
</dbReference>
<protein>
    <recommendedName>
        <fullName evidence="2">Glutaredoxin domain-containing protein</fullName>
    </recommendedName>
</protein>
<dbReference type="EMBL" id="HBGJ01030599">
    <property type="protein sequence ID" value="CAD9260922.1"/>
    <property type="molecule type" value="Transcribed_RNA"/>
</dbReference>
<keyword evidence="1" id="KW-0732">Signal</keyword>
<gene>
    <name evidence="3" type="ORF">PPAR1163_LOCUS19302</name>
</gene>
<dbReference type="PROSITE" id="PS51354">
    <property type="entry name" value="GLUTAREDOXIN_2"/>
    <property type="match status" value="1"/>
</dbReference>
<evidence type="ECO:0000259" key="2">
    <source>
        <dbReference type="Pfam" id="PF00462"/>
    </source>
</evidence>
<feature type="chain" id="PRO_5031180108" description="Glutaredoxin domain-containing protein" evidence="1">
    <location>
        <begin position="19"/>
        <end position="147"/>
    </location>
</feature>
<proteinExistence type="predicted"/>
<dbReference type="Gene3D" id="3.40.30.10">
    <property type="entry name" value="Glutaredoxin"/>
    <property type="match status" value="1"/>
</dbReference>
<feature type="signal peptide" evidence="1">
    <location>
        <begin position="1"/>
        <end position="18"/>
    </location>
</feature>
<dbReference type="PRINTS" id="PR00160">
    <property type="entry name" value="GLUTAREDOXIN"/>
</dbReference>
<dbReference type="InterPro" id="IPR036249">
    <property type="entry name" value="Thioredoxin-like_sf"/>
</dbReference>
<sequence>MARLSMIIAAALLGAAAAFAPAPRAGAMRRGSVSMAAEQAGRVTFYMRDGCPFCAKAKELLEDTYDAELTLVNIWEGDEDEQKKKIRSMTTYSGGRQTVPQIFFNSEHIGGNDDVQGLHADGKLQAMLDEVRSTPATMRDGWYHPHY</sequence>
<dbReference type="AlphaFoldDB" id="A0A7S1XU45"/>
<name>A0A7S1XU45_9STRA</name>
<evidence type="ECO:0000256" key="1">
    <source>
        <dbReference type="SAM" id="SignalP"/>
    </source>
</evidence>
<feature type="domain" description="Glutaredoxin" evidence="2">
    <location>
        <begin position="43"/>
        <end position="109"/>
    </location>
</feature>
<organism evidence="3">
    <name type="scientific">Phaeomonas parva</name>
    <dbReference type="NCBI Taxonomy" id="124430"/>
    <lineage>
        <taxon>Eukaryota</taxon>
        <taxon>Sar</taxon>
        <taxon>Stramenopiles</taxon>
        <taxon>Ochrophyta</taxon>
        <taxon>Pinguiophyceae</taxon>
        <taxon>Pinguiochrysidales</taxon>
        <taxon>Pinguiochrysidaceae</taxon>
        <taxon>Phaeomonas</taxon>
    </lineage>
</organism>
<dbReference type="GO" id="GO:0034599">
    <property type="term" value="P:cellular response to oxidative stress"/>
    <property type="evidence" value="ECO:0007669"/>
    <property type="project" value="TreeGrafter"/>
</dbReference>
<reference evidence="3" key="1">
    <citation type="submission" date="2021-01" db="EMBL/GenBank/DDBJ databases">
        <authorList>
            <person name="Corre E."/>
            <person name="Pelletier E."/>
            <person name="Niang G."/>
            <person name="Scheremetjew M."/>
            <person name="Finn R."/>
            <person name="Kale V."/>
            <person name="Holt S."/>
            <person name="Cochrane G."/>
            <person name="Meng A."/>
            <person name="Brown T."/>
            <person name="Cohen L."/>
        </authorList>
    </citation>
    <scope>NUCLEOTIDE SEQUENCE</scope>
    <source>
        <strain evidence="3">CCMP2877</strain>
    </source>
</reference>
<dbReference type="GO" id="GO:0015038">
    <property type="term" value="F:glutathione disulfide oxidoreductase activity"/>
    <property type="evidence" value="ECO:0007669"/>
    <property type="project" value="TreeGrafter"/>
</dbReference>
<dbReference type="SUPFAM" id="SSF52833">
    <property type="entry name" value="Thioredoxin-like"/>
    <property type="match status" value="1"/>
</dbReference>
<evidence type="ECO:0000313" key="3">
    <source>
        <dbReference type="EMBL" id="CAD9260922.1"/>
    </source>
</evidence>
<dbReference type="PANTHER" id="PTHR45694:SF18">
    <property type="entry name" value="GLUTAREDOXIN-1-RELATED"/>
    <property type="match status" value="1"/>
</dbReference>
<dbReference type="InterPro" id="IPR014025">
    <property type="entry name" value="Glutaredoxin_subgr"/>
</dbReference>
<dbReference type="Pfam" id="PF00462">
    <property type="entry name" value="Glutaredoxin"/>
    <property type="match status" value="1"/>
</dbReference>
<dbReference type="PANTHER" id="PTHR45694">
    <property type="entry name" value="GLUTAREDOXIN 2"/>
    <property type="match status" value="1"/>
</dbReference>
<accession>A0A7S1XU45</accession>
<dbReference type="GO" id="GO:0005737">
    <property type="term" value="C:cytoplasm"/>
    <property type="evidence" value="ECO:0007669"/>
    <property type="project" value="TreeGrafter"/>
</dbReference>